<protein>
    <submittedName>
        <fullName evidence="2">Uncharacterized protein</fullName>
    </submittedName>
</protein>
<feature type="region of interest" description="Disordered" evidence="1">
    <location>
        <begin position="1"/>
        <end position="38"/>
    </location>
</feature>
<name>A0A2R5EZT4_9BACL</name>
<reference evidence="2 3" key="1">
    <citation type="submission" date="2017-08" db="EMBL/GenBank/DDBJ databases">
        <title>Substantial Increase in Enzyme Production by Combined Drug-Resistance Mutations in Paenibacillus agaridevorans.</title>
        <authorList>
            <person name="Tanaka Y."/>
            <person name="Funane K."/>
            <person name="Hosaka T."/>
            <person name="Shiwa Y."/>
            <person name="Fujita N."/>
            <person name="Miyazaki T."/>
            <person name="Yoshikawa H."/>
            <person name="Murakami K."/>
            <person name="Kasahara K."/>
            <person name="Inaoka T."/>
            <person name="Hiraga Y."/>
            <person name="Ochi K."/>
        </authorList>
    </citation>
    <scope>NUCLEOTIDE SEQUENCE [LARGE SCALE GENOMIC DNA]</scope>
    <source>
        <strain evidence="2 3">T-3040</strain>
    </source>
</reference>
<dbReference type="AlphaFoldDB" id="A0A2R5EZT4"/>
<comment type="caution">
    <text evidence="2">The sequence shown here is derived from an EMBL/GenBank/DDBJ whole genome shotgun (WGS) entry which is preliminary data.</text>
</comment>
<gene>
    <name evidence="2" type="ORF">PAT3040_05947</name>
</gene>
<organism evidence="2 3">
    <name type="scientific">Paenibacillus agaridevorans</name>
    <dbReference type="NCBI Taxonomy" id="171404"/>
    <lineage>
        <taxon>Bacteria</taxon>
        <taxon>Bacillati</taxon>
        <taxon>Bacillota</taxon>
        <taxon>Bacilli</taxon>
        <taxon>Bacillales</taxon>
        <taxon>Paenibacillaceae</taxon>
        <taxon>Paenibacillus</taxon>
    </lineage>
</organism>
<proteinExistence type="predicted"/>
<evidence type="ECO:0000313" key="3">
    <source>
        <dbReference type="Proteomes" id="UP000245202"/>
    </source>
</evidence>
<evidence type="ECO:0000256" key="1">
    <source>
        <dbReference type="SAM" id="MobiDB-lite"/>
    </source>
</evidence>
<dbReference type="Proteomes" id="UP000245202">
    <property type="component" value="Unassembled WGS sequence"/>
</dbReference>
<feature type="compositionally biased region" description="Basic and acidic residues" evidence="1">
    <location>
        <begin position="1"/>
        <end position="13"/>
    </location>
</feature>
<dbReference type="EMBL" id="BDQX01000384">
    <property type="protein sequence ID" value="GBG11159.1"/>
    <property type="molecule type" value="Genomic_DNA"/>
</dbReference>
<evidence type="ECO:0000313" key="2">
    <source>
        <dbReference type="EMBL" id="GBG11159.1"/>
    </source>
</evidence>
<accession>A0A2R5EZT4</accession>
<keyword evidence="3" id="KW-1185">Reference proteome</keyword>
<sequence>MKEIASMTKENKRAQRRRKSGEDGKGQDRLGLQGVGHKGLVTERDIDAEFGLFQDEVPGPKHQK</sequence>